<dbReference type="Proteomes" id="UP001396334">
    <property type="component" value="Unassembled WGS sequence"/>
</dbReference>
<proteinExistence type="predicted"/>
<evidence type="ECO:0000256" key="1">
    <source>
        <dbReference type="SAM" id="MobiDB-lite"/>
    </source>
</evidence>
<sequence>MGNNRVMDGFRIRVYLEHGGTNNQNSGTSVVPLLRRRNRQYALRDGRSFKEVLLGKMDAPHRSPVVLDVIAYRREADMGHPTTGPIGVELESSGGIENFTFPRHEMDWLNLCLVGQIKGMYNPDLVQQALLSDGVDCHKKLKVWVHLHGVPLSVWHDNFFSHVSSKWGVVLKIDEETSGKSRFDVAKILLSVSSVPDIPMSLPILVNQKEFQIRVSTVPYEEEACWIDNEEMNSQIKEAPDSPKSAPLGVSNSEAANDNLDVPEAEAINTHPVNNFHNSPISKTSEGLGLNPLGLNVVPQPSNGTARSPSLVPITTKPTNLPPSDVDPIDCPLSLENSGHLENVTLLDVPIFQSSVSIRDSSDQSFTAPIQEPNSGLFTIKPKLLKSSRSVSQAFARNKLDRLQYWASGKKGSLKSNRNDVRGVTLGGKSRTHVNLLSLPLDNHQFEARTSLEVCKLVGLQFAANEKRVIGRFHEIEVESKKDT</sequence>
<dbReference type="PANTHER" id="PTHR34427">
    <property type="entry name" value="DUF4283 DOMAIN PROTEIN"/>
    <property type="match status" value="1"/>
</dbReference>
<dbReference type="EMBL" id="JBBPBN010000034">
    <property type="protein sequence ID" value="KAK9003368.1"/>
    <property type="molecule type" value="Genomic_DNA"/>
</dbReference>
<feature type="region of interest" description="Disordered" evidence="1">
    <location>
        <begin position="303"/>
        <end position="324"/>
    </location>
</feature>
<accession>A0ABR2QRW2</accession>
<reference evidence="2 3" key="1">
    <citation type="journal article" date="2024" name="G3 (Bethesda)">
        <title>Genome assembly of Hibiscus sabdariffa L. provides insights into metabolisms of medicinal natural products.</title>
        <authorList>
            <person name="Kim T."/>
        </authorList>
    </citation>
    <scope>NUCLEOTIDE SEQUENCE [LARGE SCALE GENOMIC DNA]</scope>
    <source>
        <strain evidence="2">TK-2024</strain>
        <tissue evidence="2">Old leaves</tissue>
    </source>
</reference>
<comment type="caution">
    <text evidence="2">The sequence shown here is derived from an EMBL/GenBank/DDBJ whole genome shotgun (WGS) entry which is preliminary data.</text>
</comment>
<gene>
    <name evidence="2" type="ORF">V6N11_060932</name>
</gene>
<evidence type="ECO:0000313" key="2">
    <source>
        <dbReference type="EMBL" id="KAK9003368.1"/>
    </source>
</evidence>
<keyword evidence="3" id="KW-1185">Reference proteome</keyword>
<dbReference type="PANTHER" id="PTHR34427:SF5">
    <property type="entry name" value="DUF4283 DOMAIN-CONTAINING PROTEIN"/>
    <property type="match status" value="1"/>
</dbReference>
<name>A0ABR2QRW2_9ROSI</name>
<protein>
    <recommendedName>
        <fullName evidence="4">DUF4283 domain-containing protein</fullName>
    </recommendedName>
</protein>
<evidence type="ECO:0008006" key="4">
    <source>
        <dbReference type="Google" id="ProtNLM"/>
    </source>
</evidence>
<organism evidence="2 3">
    <name type="scientific">Hibiscus sabdariffa</name>
    <name type="common">roselle</name>
    <dbReference type="NCBI Taxonomy" id="183260"/>
    <lineage>
        <taxon>Eukaryota</taxon>
        <taxon>Viridiplantae</taxon>
        <taxon>Streptophyta</taxon>
        <taxon>Embryophyta</taxon>
        <taxon>Tracheophyta</taxon>
        <taxon>Spermatophyta</taxon>
        <taxon>Magnoliopsida</taxon>
        <taxon>eudicotyledons</taxon>
        <taxon>Gunneridae</taxon>
        <taxon>Pentapetalae</taxon>
        <taxon>rosids</taxon>
        <taxon>malvids</taxon>
        <taxon>Malvales</taxon>
        <taxon>Malvaceae</taxon>
        <taxon>Malvoideae</taxon>
        <taxon>Hibiscus</taxon>
    </lineage>
</organism>
<evidence type="ECO:0000313" key="3">
    <source>
        <dbReference type="Proteomes" id="UP001396334"/>
    </source>
</evidence>